<evidence type="ECO:0000256" key="2">
    <source>
        <dbReference type="ARBA" id="ARBA00023125"/>
    </source>
</evidence>
<dbReference type="EMBL" id="QKZV01000002">
    <property type="protein sequence ID" value="PZX64417.1"/>
    <property type="molecule type" value="Genomic_DNA"/>
</dbReference>
<dbReference type="Gene3D" id="1.10.10.60">
    <property type="entry name" value="Homeodomain-like"/>
    <property type="match status" value="1"/>
</dbReference>
<keyword evidence="3" id="KW-0804">Transcription</keyword>
<dbReference type="RefSeq" id="WP_111293598.1">
    <property type="nucleotide sequence ID" value="NZ_QKZV01000002.1"/>
</dbReference>
<feature type="domain" description="HTH araC/xylS-type" evidence="4">
    <location>
        <begin position="75"/>
        <end position="176"/>
    </location>
</feature>
<name>A0A2W7SBM8_9BACT</name>
<dbReference type="PANTHER" id="PTHR43280">
    <property type="entry name" value="ARAC-FAMILY TRANSCRIPTIONAL REGULATOR"/>
    <property type="match status" value="1"/>
</dbReference>
<dbReference type="InterPro" id="IPR018062">
    <property type="entry name" value="HTH_AraC-typ_CS"/>
</dbReference>
<organism evidence="5 6">
    <name type="scientific">Hydrotalea sandarakina</name>
    <dbReference type="NCBI Taxonomy" id="1004304"/>
    <lineage>
        <taxon>Bacteria</taxon>
        <taxon>Pseudomonadati</taxon>
        <taxon>Bacteroidota</taxon>
        <taxon>Chitinophagia</taxon>
        <taxon>Chitinophagales</taxon>
        <taxon>Chitinophagaceae</taxon>
        <taxon>Hydrotalea</taxon>
    </lineage>
</organism>
<gene>
    <name evidence="5" type="ORF">LX80_00613</name>
</gene>
<dbReference type="PROSITE" id="PS00041">
    <property type="entry name" value="HTH_ARAC_FAMILY_1"/>
    <property type="match status" value="1"/>
</dbReference>
<keyword evidence="6" id="KW-1185">Reference proteome</keyword>
<dbReference type="GO" id="GO:0003700">
    <property type="term" value="F:DNA-binding transcription factor activity"/>
    <property type="evidence" value="ECO:0007669"/>
    <property type="project" value="InterPro"/>
</dbReference>
<dbReference type="InterPro" id="IPR009057">
    <property type="entry name" value="Homeodomain-like_sf"/>
</dbReference>
<keyword evidence="1" id="KW-0805">Transcription regulation</keyword>
<evidence type="ECO:0000256" key="3">
    <source>
        <dbReference type="ARBA" id="ARBA00023163"/>
    </source>
</evidence>
<keyword evidence="2" id="KW-0238">DNA-binding</keyword>
<dbReference type="SMART" id="SM00342">
    <property type="entry name" value="HTH_ARAC"/>
    <property type="match status" value="1"/>
</dbReference>
<dbReference type="PROSITE" id="PS01124">
    <property type="entry name" value="HTH_ARAC_FAMILY_2"/>
    <property type="match status" value="1"/>
</dbReference>
<dbReference type="InterPro" id="IPR018060">
    <property type="entry name" value="HTH_AraC"/>
</dbReference>
<dbReference type="AlphaFoldDB" id="A0A2W7SBM8"/>
<evidence type="ECO:0000256" key="1">
    <source>
        <dbReference type="ARBA" id="ARBA00023015"/>
    </source>
</evidence>
<evidence type="ECO:0000313" key="6">
    <source>
        <dbReference type="Proteomes" id="UP000249720"/>
    </source>
</evidence>
<evidence type="ECO:0000259" key="4">
    <source>
        <dbReference type="PROSITE" id="PS01124"/>
    </source>
</evidence>
<dbReference type="PANTHER" id="PTHR43280:SF2">
    <property type="entry name" value="HTH-TYPE TRANSCRIPTIONAL REGULATOR EXSA"/>
    <property type="match status" value="1"/>
</dbReference>
<dbReference type="GO" id="GO:0043565">
    <property type="term" value="F:sequence-specific DNA binding"/>
    <property type="evidence" value="ECO:0007669"/>
    <property type="project" value="InterPro"/>
</dbReference>
<dbReference type="Pfam" id="PF12833">
    <property type="entry name" value="HTH_18"/>
    <property type="match status" value="1"/>
</dbReference>
<protein>
    <submittedName>
        <fullName evidence="5">Helix-turn-helix protein</fullName>
    </submittedName>
</protein>
<reference evidence="5 6" key="1">
    <citation type="submission" date="2018-06" db="EMBL/GenBank/DDBJ databases">
        <title>Genomic Encyclopedia of Archaeal and Bacterial Type Strains, Phase II (KMG-II): from individual species to whole genera.</title>
        <authorList>
            <person name="Goeker M."/>
        </authorList>
    </citation>
    <scope>NUCLEOTIDE SEQUENCE [LARGE SCALE GENOMIC DNA]</scope>
    <source>
        <strain evidence="5 6">DSM 23241</strain>
    </source>
</reference>
<dbReference type="Proteomes" id="UP000249720">
    <property type="component" value="Unassembled WGS sequence"/>
</dbReference>
<proteinExistence type="predicted"/>
<comment type="caution">
    <text evidence="5">The sequence shown here is derived from an EMBL/GenBank/DDBJ whole genome shotgun (WGS) entry which is preliminary data.</text>
</comment>
<evidence type="ECO:0000313" key="5">
    <source>
        <dbReference type="EMBL" id="PZX64417.1"/>
    </source>
</evidence>
<dbReference type="SUPFAM" id="SSF46689">
    <property type="entry name" value="Homeodomain-like"/>
    <property type="match status" value="1"/>
</dbReference>
<accession>A0A2W7SBM8</accession>
<sequence length="187" mass="21278">MKILIKNMVCNRCIKVVGQLLDEIKIPYRQIQLGEVEITNTPSENDLNKLNHLLHENGFEILDDKRASIVELIKNTIIQLVQKNSESLVTHKLSVLLEEATGYDYHFLSTLFSSVEGTTIERFSILQKVEKVKELLTYNEMNLSDIAFTMGYSSVAHLSAQFKKITGFTPSEFKRIGGKRSSIDNIK</sequence>
<dbReference type="OrthoDB" id="952277at2"/>